<proteinExistence type="predicted"/>
<evidence type="ECO:0000313" key="3">
    <source>
        <dbReference type="Proteomes" id="UP000596742"/>
    </source>
</evidence>
<evidence type="ECO:0000259" key="1">
    <source>
        <dbReference type="Pfam" id="PF20720"/>
    </source>
</evidence>
<feature type="domain" description="Novel STAND NTPase 3" evidence="1">
    <location>
        <begin position="153"/>
        <end position="296"/>
    </location>
</feature>
<name>A0A8B6EMT4_MYTGA</name>
<sequence>MLASPNDYDTISNFGILNINEFSDHSPLVFEVGIKTVTEENLPKVSSFIKWEKDKVEEYKTKLNLHKNVMTEIVENLQQVGDANSAVKSLTDIIYNCAFEVFGSSRLTHEKEFNQTVKHNEWFNQRCKLEKAQFNSVLKIYNAICEHRSDRTFIRTAICDTIDKHMQENYVVVITGREGTGKSKICLELASLYNEKDYMVFKVDLSENHTIYTDIGNALLIIDDKNYTQDSLNTFMKHLLPVLLEINIKMILTCRNLDLEIVKRVQEIKTLKDEAFIDINKCLIPEEKEEMLRRYMTINNIATSSTFESNCMDPIILTDLSVQVKLDEDAIKIITNEEPWKGFPLSLLLFCSDRKCLHLGEKYFTNPPIYLVEELKELYAVAKITSNCIDTVTDYCILVYIMNNYYHQLDINDHNIYRKLDELYYTLFHFKNRPEKPGSNEDHKIAIQVALQRMNNKYLKYHEGVFKFIHPCLLKAVFLSSDIMVSYLLQNGSLHDITEFFRSDIHTTLENELVIKMSKDYHHVLCERLVRHAFESRSLLLHIAKYIFSYWRSSGNNLVNEMFKHIEFILFESLDVHTDDPLTHDNRSLSEKSIKSEGPVTFSKIIMLVDELTHKGREPWIYGPGSADFLILSALVSAAIGRYASNRDRTFQILLSEFQKRIHSELWSKPLDIYANTFLHYLMGLSQKEATAVLSVHAEMKYSCNTENVKKYTPLDIAAFLGKIDIFKVLNLKTFNCTDKLRKRLKRLAKSGQAAYYKENSKNINIDQPMIHKTKDDSAVPCSPCEDADINDKKEVIDENKKDKSFLKRKFGLRNEEPKKEEQHDRKDVLSFEVFMINIVDNGEIEDYQSIIKMLSK</sequence>
<dbReference type="OrthoDB" id="6136449at2759"/>
<evidence type="ECO:0000313" key="2">
    <source>
        <dbReference type="EMBL" id="VDI35831.1"/>
    </source>
</evidence>
<dbReference type="InterPro" id="IPR049050">
    <property type="entry name" value="nSTAND3"/>
</dbReference>
<dbReference type="Proteomes" id="UP000596742">
    <property type="component" value="Unassembled WGS sequence"/>
</dbReference>
<comment type="caution">
    <text evidence="2">The sequence shown here is derived from an EMBL/GenBank/DDBJ whole genome shotgun (WGS) entry which is preliminary data.</text>
</comment>
<dbReference type="EMBL" id="UYJE01005273">
    <property type="protein sequence ID" value="VDI35831.1"/>
    <property type="molecule type" value="Genomic_DNA"/>
</dbReference>
<organism evidence="2 3">
    <name type="scientific">Mytilus galloprovincialis</name>
    <name type="common">Mediterranean mussel</name>
    <dbReference type="NCBI Taxonomy" id="29158"/>
    <lineage>
        <taxon>Eukaryota</taxon>
        <taxon>Metazoa</taxon>
        <taxon>Spiralia</taxon>
        <taxon>Lophotrochozoa</taxon>
        <taxon>Mollusca</taxon>
        <taxon>Bivalvia</taxon>
        <taxon>Autobranchia</taxon>
        <taxon>Pteriomorphia</taxon>
        <taxon>Mytilida</taxon>
        <taxon>Mytiloidea</taxon>
        <taxon>Mytilidae</taxon>
        <taxon>Mytilinae</taxon>
        <taxon>Mytilus</taxon>
    </lineage>
</organism>
<dbReference type="AlphaFoldDB" id="A0A8B6EMT4"/>
<dbReference type="SUPFAM" id="SSF52540">
    <property type="entry name" value="P-loop containing nucleoside triphosphate hydrolases"/>
    <property type="match status" value="1"/>
</dbReference>
<dbReference type="Pfam" id="PF20720">
    <property type="entry name" value="nSTAND3"/>
    <property type="match status" value="1"/>
</dbReference>
<protein>
    <recommendedName>
        <fullName evidence="1">Novel STAND NTPase 3 domain-containing protein</fullName>
    </recommendedName>
</protein>
<dbReference type="InterPro" id="IPR027417">
    <property type="entry name" value="P-loop_NTPase"/>
</dbReference>
<accession>A0A8B6EMT4</accession>
<keyword evidence="3" id="KW-1185">Reference proteome</keyword>
<reference evidence="2" key="1">
    <citation type="submission" date="2018-11" db="EMBL/GenBank/DDBJ databases">
        <authorList>
            <person name="Alioto T."/>
            <person name="Alioto T."/>
        </authorList>
    </citation>
    <scope>NUCLEOTIDE SEQUENCE</scope>
</reference>
<gene>
    <name evidence="2" type="ORF">MGAL_10B056842</name>
</gene>